<dbReference type="EMBL" id="MU273465">
    <property type="protein sequence ID" value="KAI0037195.1"/>
    <property type="molecule type" value="Genomic_DNA"/>
</dbReference>
<protein>
    <submittedName>
        <fullName evidence="1">Uncharacterized protein</fullName>
    </submittedName>
</protein>
<sequence>MTLPQFLPFKAPIGAARAVVQRVLQSHKKPMTVQQIYAASLTVTHLGDPSQPLPSHMPAVGAAAPQPPFPPHPEHPVRSMSFLKHTVLPSMLNRKQIVHAKTREPVKRAAASKPSDPRNVRYEYTYTWALAPRRFEPLKGPTAAENAAADRKRALLAAALGLGEDVMHLKRGRRRKRLAEHAKLERVLDAQMHTEKAQAKAAQRDKAHKVLRLKKRVVRFSRAFKKLDRKTRARVQALTAGVPADALPVRRTLTAEESARRMHIMKAVGAKMARKPERLTVAELAQFEALLNRRMKGIRETTRKVRVQRKQIEKAVEKVKRKAEKEARTARADA</sequence>
<organism evidence="1 2">
    <name type="scientific">Vararia minispora EC-137</name>
    <dbReference type="NCBI Taxonomy" id="1314806"/>
    <lineage>
        <taxon>Eukaryota</taxon>
        <taxon>Fungi</taxon>
        <taxon>Dikarya</taxon>
        <taxon>Basidiomycota</taxon>
        <taxon>Agaricomycotina</taxon>
        <taxon>Agaricomycetes</taxon>
        <taxon>Russulales</taxon>
        <taxon>Lachnocladiaceae</taxon>
        <taxon>Vararia</taxon>
    </lineage>
</organism>
<accession>A0ACB8QZI4</accession>
<proteinExistence type="predicted"/>
<reference evidence="1" key="2">
    <citation type="journal article" date="2022" name="New Phytol.">
        <title>Evolutionary transition to the ectomycorrhizal habit in the genomes of a hyperdiverse lineage of mushroom-forming fungi.</title>
        <authorList>
            <person name="Looney B."/>
            <person name="Miyauchi S."/>
            <person name="Morin E."/>
            <person name="Drula E."/>
            <person name="Courty P.E."/>
            <person name="Kohler A."/>
            <person name="Kuo A."/>
            <person name="LaButti K."/>
            <person name="Pangilinan J."/>
            <person name="Lipzen A."/>
            <person name="Riley R."/>
            <person name="Andreopoulos W."/>
            <person name="He G."/>
            <person name="Johnson J."/>
            <person name="Nolan M."/>
            <person name="Tritt A."/>
            <person name="Barry K.W."/>
            <person name="Grigoriev I.V."/>
            <person name="Nagy L.G."/>
            <person name="Hibbett D."/>
            <person name="Henrissat B."/>
            <person name="Matheny P.B."/>
            <person name="Labbe J."/>
            <person name="Martin F.M."/>
        </authorList>
    </citation>
    <scope>NUCLEOTIDE SEQUENCE</scope>
    <source>
        <strain evidence="1">EC-137</strain>
    </source>
</reference>
<comment type="caution">
    <text evidence="1">The sequence shown here is derived from an EMBL/GenBank/DDBJ whole genome shotgun (WGS) entry which is preliminary data.</text>
</comment>
<reference evidence="1" key="1">
    <citation type="submission" date="2021-02" db="EMBL/GenBank/DDBJ databases">
        <authorList>
            <consortium name="DOE Joint Genome Institute"/>
            <person name="Ahrendt S."/>
            <person name="Looney B.P."/>
            <person name="Miyauchi S."/>
            <person name="Morin E."/>
            <person name="Drula E."/>
            <person name="Courty P.E."/>
            <person name="Chicoki N."/>
            <person name="Fauchery L."/>
            <person name="Kohler A."/>
            <person name="Kuo A."/>
            <person name="Labutti K."/>
            <person name="Pangilinan J."/>
            <person name="Lipzen A."/>
            <person name="Riley R."/>
            <person name="Andreopoulos W."/>
            <person name="He G."/>
            <person name="Johnson J."/>
            <person name="Barry K.W."/>
            <person name="Grigoriev I.V."/>
            <person name="Nagy L."/>
            <person name="Hibbett D."/>
            <person name="Henrissat B."/>
            <person name="Matheny P.B."/>
            <person name="Labbe J."/>
            <person name="Martin F."/>
        </authorList>
    </citation>
    <scope>NUCLEOTIDE SEQUENCE</scope>
    <source>
        <strain evidence="1">EC-137</strain>
    </source>
</reference>
<dbReference type="Proteomes" id="UP000814128">
    <property type="component" value="Unassembled WGS sequence"/>
</dbReference>
<evidence type="ECO:0000313" key="1">
    <source>
        <dbReference type="EMBL" id="KAI0037195.1"/>
    </source>
</evidence>
<name>A0ACB8QZI4_9AGAM</name>
<keyword evidence="2" id="KW-1185">Reference proteome</keyword>
<gene>
    <name evidence="1" type="ORF">K488DRAFT_67095</name>
</gene>
<evidence type="ECO:0000313" key="2">
    <source>
        <dbReference type="Proteomes" id="UP000814128"/>
    </source>
</evidence>